<proteinExistence type="inferred from homology"/>
<accession>A0AAV8UC50</accession>
<feature type="region of interest" description="Disordered" evidence="7">
    <location>
        <begin position="1"/>
        <end position="23"/>
    </location>
</feature>
<evidence type="ECO:0000256" key="8">
    <source>
        <dbReference type="SAM" id="Phobius"/>
    </source>
</evidence>
<dbReference type="Proteomes" id="UP001159364">
    <property type="component" value="Linkage Group LG08"/>
</dbReference>
<evidence type="ECO:0000256" key="6">
    <source>
        <dbReference type="ARBA" id="ARBA00032658"/>
    </source>
</evidence>
<dbReference type="PANTHER" id="PTHR13325:SF3">
    <property type="entry name" value="MEMBRANE-BOUND TRANSCRIPTION FACTOR SITE-2 PROTEASE"/>
    <property type="match status" value="1"/>
</dbReference>
<feature type="domain" description="Peptidase M50" evidence="9">
    <location>
        <begin position="133"/>
        <end position="507"/>
    </location>
</feature>
<dbReference type="Gene3D" id="2.30.42.10">
    <property type="match status" value="1"/>
</dbReference>
<feature type="compositionally biased region" description="Basic residues" evidence="7">
    <location>
        <begin position="1"/>
        <end position="10"/>
    </location>
</feature>
<dbReference type="GO" id="GO:1905897">
    <property type="term" value="P:regulation of response to endoplasmic reticulum stress"/>
    <property type="evidence" value="ECO:0007669"/>
    <property type="project" value="TreeGrafter"/>
</dbReference>
<evidence type="ECO:0000313" key="10">
    <source>
        <dbReference type="EMBL" id="KAJ8899973.1"/>
    </source>
</evidence>
<gene>
    <name evidence="10" type="ORF">K2173_024084</name>
</gene>
<dbReference type="AlphaFoldDB" id="A0AAV8UC50"/>
<comment type="subcellular location">
    <subcellularLocation>
        <location evidence="1">Endomembrane system</location>
        <topology evidence="1">Multi-pass membrane protein</topology>
    </subcellularLocation>
</comment>
<feature type="transmembrane region" description="Helical" evidence="8">
    <location>
        <begin position="194"/>
        <end position="221"/>
    </location>
</feature>
<evidence type="ECO:0000256" key="2">
    <source>
        <dbReference type="ARBA" id="ARBA00009989"/>
    </source>
</evidence>
<dbReference type="SUPFAM" id="SSF50156">
    <property type="entry name" value="PDZ domain-like"/>
    <property type="match status" value="1"/>
</dbReference>
<comment type="caution">
    <text evidence="10">The sequence shown here is derived from an EMBL/GenBank/DDBJ whole genome shotgun (WGS) entry which is preliminary data.</text>
</comment>
<evidence type="ECO:0000256" key="3">
    <source>
        <dbReference type="ARBA" id="ARBA00022692"/>
    </source>
</evidence>
<dbReference type="InterPro" id="IPR001193">
    <property type="entry name" value="MBTPS2"/>
</dbReference>
<dbReference type="PRINTS" id="PR01000">
    <property type="entry name" value="SREBPS2PTASE"/>
</dbReference>
<dbReference type="InterPro" id="IPR008915">
    <property type="entry name" value="Peptidase_M50"/>
</dbReference>
<keyword evidence="11" id="KW-1185">Reference proteome</keyword>
<dbReference type="Pfam" id="PF02163">
    <property type="entry name" value="Peptidase_M50"/>
    <property type="match status" value="1"/>
</dbReference>
<evidence type="ECO:0000313" key="11">
    <source>
        <dbReference type="Proteomes" id="UP001159364"/>
    </source>
</evidence>
<evidence type="ECO:0000256" key="7">
    <source>
        <dbReference type="SAM" id="MobiDB-lite"/>
    </source>
</evidence>
<keyword evidence="5 8" id="KW-0472">Membrane</keyword>
<comment type="similarity">
    <text evidence="2">Belongs to the peptidase M50A family.</text>
</comment>
<name>A0AAV8UC50_9ROSI</name>
<feature type="transmembrane region" description="Helical" evidence="8">
    <location>
        <begin position="517"/>
        <end position="542"/>
    </location>
</feature>
<dbReference type="GO" id="GO:0016020">
    <property type="term" value="C:membrane"/>
    <property type="evidence" value="ECO:0007669"/>
    <property type="project" value="InterPro"/>
</dbReference>
<sequence>MEERRARRFGRVQPHPQLPLHRPGRGERRLLSGTVSLWYCDYRISALNGHLLRFGRRYSKFLRLWFSIGVGFALTSLLLVTLILSWELGSALHVFRGNSKLSDLSGSLLFGFSPWVTNLRLSLVDAAYLGLSTLISVSFHEFGHAIAAASEGVQIEYIALFVAVLFPGALIAFSHDSLQALQCFNTLRVYCAGVWHNAVCSAVCGLSLFFLPLILSPFFIYGNGLMVLDISSTSPLSGYLLPGDVIISMDGNNIHTKQEWMQMITLIDEQILGKSNHSENSEDSPVHNNRKGYCVPTAMIAESKKFNLVDDQYTCPGDLLMFVTVYSSDSNRLDDIRIEDGHPKRRIRGHCLNAKEVVRLNKCGDRLMPGITNSSSYSCSLDEFCFGPLQYPGLVWVEITYSSPYSPGCMQHRRNVFSELQTEQLREDECGGSFIFVGDLGSMADSVWLAEYQPRLGFASIAYLPSIMEKSLMCTFHVSLSLALLNSLPVYFLDGESILEVALCHFTSLGPMRRARVLQFCLVGGTVISMLAFMRIFLAIAFS</sequence>
<organism evidence="10 11">
    <name type="scientific">Erythroxylum novogranatense</name>
    <dbReference type="NCBI Taxonomy" id="1862640"/>
    <lineage>
        <taxon>Eukaryota</taxon>
        <taxon>Viridiplantae</taxon>
        <taxon>Streptophyta</taxon>
        <taxon>Embryophyta</taxon>
        <taxon>Tracheophyta</taxon>
        <taxon>Spermatophyta</taxon>
        <taxon>Magnoliopsida</taxon>
        <taxon>eudicotyledons</taxon>
        <taxon>Gunneridae</taxon>
        <taxon>Pentapetalae</taxon>
        <taxon>rosids</taxon>
        <taxon>fabids</taxon>
        <taxon>Malpighiales</taxon>
        <taxon>Erythroxylaceae</taxon>
        <taxon>Erythroxylum</taxon>
    </lineage>
</organism>
<reference evidence="10 11" key="1">
    <citation type="submission" date="2021-09" db="EMBL/GenBank/DDBJ databases">
        <title>Genomic insights and catalytic innovation underlie evolution of tropane alkaloids biosynthesis.</title>
        <authorList>
            <person name="Wang Y.-J."/>
            <person name="Tian T."/>
            <person name="Huang J.-P."/>
            <person name="Huang S.-X."/>
        </authorList>
    </citation>
    <scope>NUCLEOTIDE SEQUENCE [LARGE SCALE GENOMIC DNA]</scope>
    <source>
        <strain evidence="10">KIB-2018</strain>
        <tissue evidence="10">Leaf</tissue>
    </source>
</reference>
<feature type="transmembrane region" description="Helical" evidence="8">
    <location>
        <begin position="61"/>
        <end position="86"/>
    </location>
</feature>
<evidence type="ECO:0000256" key="5">
    <source>
        <dbReference type="ARBA" id="ARBA00023136"/>
    </source>
</evidence>
<keyword evidence="4 8" id="KW-1133">Transmembrane helix</keyword>
<dbReference type="EMBL" id="JAIWQS010000008">
    <property type="protein sequence ID" value="KAJ8899973.1"/>
    <property type="molecule type" value="Genomic_DNA"/>
</dbReference>
<keyword evidence="3 8" id="KW-0812">Transmembrane</keyword>
<evidence type="ECO:0000256" key="4">
    <source>
        <dbReference type="ARBA" id="ARBA00022989"/>
    </source>
</evidence>
<dbReference type="PANTHER" id="PTHR13325">
    <property type="entry name" value="PROTEASE M50 MEMBRANE-BOUND TRANSCRIPTION FACTOR SITE 2 PROTEASE"/>
    <property type="match status" value="1"/>
</dbReference>
<dbReference type="GO" id="GO:0004222">
    <property type="term" value="F:metalloendopeptidase activity"/>
    <property type="evidence" value="ECO:0007669"/>
    <property type="project" value="InterPro"/>
</dbReference>
<protein>
    <recommendedName>
        <fullName evidence="6">Endopeptidase S2P</fullName>
    </recommendedName>
</protein>
<dbReference type="GO" id="GO:0031293">
    <property type="term" value="P:membrane protein intracellular domain proteolysis"/>
    <property type="evidence" value="ECO:0007669"/>
    <property type="project" value="TreeGrafter"/>
</dbReference>
<dbReference type="GO" id="GO:0012505">
    <property type="term" value="C:endomembrane system"/>
    <property type="evidence" value="ECO:0007669"/>
    <property type="project" value="UniProtKB-SubCell"/>
</dbReference>
<evidence type="ECO:0000256" key="1">
    <source>
        <dbReference type="ARBA" id="ARBA00004127"/>
    </source>
</evidence>
<evidence type="ECO:0000259" key="9">
    <source>
        <dbReference type="Pfam" id="PF02163"/>
    </source>
</evidence>
<dbReference type="InterPro" id="IPR036034">
    <property type="entry name" value="PDZ_sf"/>
</dbReference>
<feature type="transmembrane region" description="Helical" evidence="8">
    <location>
        <begin position="155"/>
        <end position="174"/>
    </location>
</feature>
<dbReference type="GO" id="GO:0005737">
    <property type="term" value="C:cytoplasm"/>
    <property type="evidence" value="ECO:0007669"/>
    <property type="project" value="TreeGrafter"/>
</dbReference>